<dbReference type="GO" id="GO:0005886">
    <property type="term" value="C:plasma membrane"/>
    <property type="evidence" value="ECO:0007669"/>
    <property type="project" value="TreeGrafter"/>
</dbReference>
<feature type="transmembrane region" description="Helical" evidence="5">
    <location>
        <begin position="321"/>
        <end position="340"/>
    </location>
</feature>
<evidence type="ECO:0000256" key="5">
    <source>
        <dbReference type="SAM" id="Phobius"/>
    </source>
</evidence>
<keyword evidence="2 5" id="KW-0812">Transmembrane</keyword>
<dbReference type="PROSITE" id="PS50850">
    <property type="entry name" value="MFS"/>
    <property type="match status" value="1"/>
</dbReference>
<keyword evidence="4 5" id="KW-0472">Membrane</keyword>
<keyword evidence="8" id="KW-1185">Reference proteome</keyword>
<dbReference type="Pfam" id="PF07690">
    <property type="entry name" value="MFS_1"/>
    <property type="match status" value="1"/>
</dbReference>
<dbReference type="Proteomes" id="UP000469159">
    <property type="component" value="Unassembled WGS sequence"/>
</dbReference>
<dbReference type="InterPro" id="IPR020846">
    <property type="entry name" value="MFS_dom"/>
</dbReference>
<comment type="caution">
    <text evidence="7">The sequence shown here is derived from an EMBL/GenBank/DDBJ whole genome shotgun (WGS) entry which is preliminary data.</text>
</comment>
<protein>
    <submittedName>
        <fullName evidence="7">MFS transporter</fullName>
    </submittedName>
</protein>
<feature type="transmembrane region" description="Helical" evidence="5">
    <location>
        <begin position="409"/>
        <end position="427"/>
    </location>
</feature>
<dbReference type="PROSITE" id="PS00217">
    <property type="entry name" value="SUGAR_TRANSPORT_2"/>
    <property type="match status" value="1"/>
</dbReference>
<dbReference type="AlphaFoldDB" id="A0A6I4UMX8"/>
<proteinExistence type="predicted"/>
<evidence type="ECO:0000313" key="8">
    <source>
        <dbReference type="Proteomes" id="UP000469159"/>
    </source>
</evidence>
<feature type="transmembrane region" description="Helical" evidence="5">
    <location>
        <begin position="21"/>
        <end position="40"/>
    </location>
</feature>
<dbReference type="InterPro" id="IPR011701">
    <property type="entry name" value="MFS"/>
</dbReference>
<evidence type="ECO:0000313" key="7">
    <source>
        <dbReference type="EMBL" id="MXP40321.1"/>
    </source>
</evidence>
<evidence type="ECO:0000256" key="1">
    <source>
        <dbReference type="ARBA" id="ARBA00004141"/>
    </source>
</evidence>
<sequence length="437" mass="46410">MNSGALDPRQVLGLRRMILPQYLVIFLCVLINMIDGYDILALAQAGTALKREWGLSDAELGTLLSMNLVGMAVGALSVSPVADQWGRRPAILTCLLFMSVGMAISAVSSGFASMAAGRLVTGVGIGGMTSTAGMLALEYASFKRREFAASTVAAAYPVGTIIGAAVAVQVLDSYGWRGIFWVGAALSAVLFPIAYLWLAESLDYLLSRQPKDAIPRTNRMLRRMEIPEITTLPPKPEGARDTVLSEIRLPFHVRELLKLFLAHALNMFAWYFIINWFSPLVSEAAGSDTAGPAIFQWVSVGGIVGGMTTGYLCGVIGVKRMMWFTMLGLAALIALFGQFVDNEQALWVIGPLVGAALFGSATANWLTIAYAFPPQLRATGLGFATTAGRVGSIGGPIAGGWLLDQGLTVAAVCAAMAVPAVLSAIVFSRARRIEPGR</sequence>
<name>A0A6I4UMX8_9SPHN</name>
<dbReference type="InterPro" id="IPR005829">
    <property type="entry name" value="Sugar_transporter_CS"/>
</dbReference>
<feature type="transmembrane region" description="Helical" evidence="5">
    <location>
        <begin position="147"/>
        <end position="167"/>
    </location>
</feature>
<dbReference type="SUPFAM" id="SSF103473">
    <property type="entry name" value="MFS general substrate transporter"/>
    <property type="match status" value="1"/>
</dbReference>
<dbReference type="PANTHER" id="PTHR23508:SF10">
    <property type="entry name" value="CARBOXYLIC ACID TRANSPORTER PROTEIN HOMOLOG"/>
    <property type="match status" value="1"/>
</dbReference>
<comment type="subcellular location">
    <subcellularLocation>
        <location evidence="1">Membrane</location>
        <topology evidence="1">Multi-pass membrane protein</topology>
    </subcellularLocation>
</comment>
<accession>A0A6I4UMX8</accession>
<gene>
    <name evidence="7" type="ORF">GRI75_01515</name>
</gene>
<dbReference type="Gene3D" id="1.20.1250.20">
    <property type="entry name" value="MFS general substrate transporter like domains"/>
    <property type="match status" value="1"/>
</dbReference>
<feature type="transmembrane region" description="Helical" evidence="5">
    <location>
        <begin position="119"/>
        <end position="140"/>
    </location>
</feature>
<dbReference type="PANTHER" id="PTHR23508">
    <property type="entry name" value="CARBOXYLIC ACID TRANSPORTER PROTEIN HOMOLOG"/>
    <property type="match status" value="1"/>
</dbReference>
<reference evidence="7 8" key="1">
    <citation type="submission" date="2019-12" db="EMBL/GenBank/DDBJ databases">
        <title>Genomic-based taxomic classification of the family Erythrobacteraceae.</title>
        <authorList>
            <person name="Xu L."/>
        </authorList>
    </citation>
    <scope>NUCLEOTIDE SEQUENCE [LARGE SCALE GENOMIC DNA]</scope>
    <source>
        <strain evidence="7 8">MCCC 1K02066</strain>
    </source>
</reference>
<keyword evidence="3 5" id="KW-1133">Transmembrane helix</keyword>
<dbReference type="GO" id="GO:0046943">
    <property type="term" value="F:carboxylic acid transmembrane transporter activity"/>
    <property type="evidence" value="ECO:0007669"/>
    <property type="project" value="TreeGrafter"/>
</dbReference>
<dbReference type="OrthoDB" id="9784658at2"/>
<dbReference type="PROSITE" id="PS00216">
    <property type="entry name" value="SUGAR_TRANSPORT_1"/>
    <property type="match status" value="1"/>
</dbReference>
<feature type="transmembrane region" description="Helical" evidence="5">
    <location>
        <begin position="380"/>
        <end position="403"/>
    </location>
</feature>
<dbReference type="RefSeq" id="WP_160745165.1">
    <property type="nucleotide sequence ID" value="NZ_WTYK01000001.1"/>
</dbReference>
<dbReference type="InterPro" id="IPR036259">
    <property type="entry name" value="MFS_trans_sf"/>
</dbReference>
<feature type="transmembrane region" description="Helical" evidence="5">
    <location>
        <begin position="179"/>
        <end position="198"/>
    </location>
</feature>
<feature type="transmembrane region" description="Helical" evidence="5">
    <location>
        <begin position="256"/>
        <end position="274"/>
    </location>
</feature>
<dbReference type="EMBL" id="WTYK01000001">
    <property type="protein sequence ID" value="MXP40321.1"/>
    <property type="molecule type" value="Genomic_DNA"/>
</dbReference>
<organism evidence="7 8">
    <name type="scientific">Croceibacterium soli</name>
    <dbReference type="NCBI Taxonomy" id="1739690"/>
    <lineage>
        <taxon>Bacteria</taxon>
        <taxon>Pseudomonadati</taxon>
        <taxon>Pseudomonadota</taxon>
        <taxon>Alphaproteobacteria</taxon>
        <taxon>Sphingomonadales</taxon>
        <taxon>Erythrobacteraceae</taxon>
        <taxon>Croceibacterium</taxon>
    </lineage>
</organism>
<evidence type="ECO:0000256" key="2">
    <source>
        <dbReference type="ARBA" id="ARBA00022692"/>
    </source>
</evidence>
<feature type="transmembrane region" description="Helical" evidence="5">
    <location>
        <begin position="60"/>
        <end position="78"/>
    </location>
</feature>
<evidence type="ECO:0000256" key="3">
    <source>
        <dbReference type="ARBA" id="ARBA00022989"/>
    </source>
</evidence>
<feature type="transmembrane region" description="Helical" evidence="5">
    <location>
        <begin position="294"/>
        <end position="314"/>
    </location>
</feature>
<evidence type="ECO:0000256" key="4">
    <source>
        <dbReference type="ARBA" id="ARBA00023136"/>
    </source>
</evidence>
<feature type="domain" description="Major facilitator superfamily (MFS) profile" evidence="6">
    <location>
        <begin position="24"/>
        <end position="432"/>
    </location>
</feature>
<evidence type="ECO:0000259" key="6">
    <source>
        <dbReference type="PROSITE" id="PS50850"/>
    </source>
</evidence>
<feature type="transmembrane region" description="Helical" evidence="5">
    <location>
        <begin position="346"/>
        <end position="368"/>
    </location>
</feature>
<feature type="transmembrane region" description="Helical" evidence="5">
    <location>
        <begin position="90"/>
        <end position="113"/>
    </location>
</feature>